<keyword evidence="2" id="KW-1185">Reference proteome</keyword>
<evidence type="ECO:0000313" key="1">
    <source>
        <dbReference type="EMBL" id="MFB9644716.1"/>
    </source>
</evidence>
<keyword evidence="1" id="KW-0378">Hydrolase</keyword>
<reference evidence="1 2" key="1">
    <citation type="submission" date="2024-09" db="EMBL/GenBank/DDBJ databases">
        <authorList>
            <person name="Sun Q."/>
            <person name="Mori K."/>
        </authorList>
    </citation>
    <scope>NUCLEOTIDE SEQUENCE [LARGE SCALE GENOMIC DNA]</scope>
    <source>
        <strain evidence="1 2">JCM 1342</strain>
    </source>
</reference>
<evidence type="ECO:0000313" key="2">
    <source>
        <dbReference type="Proteomes" id="UP001589611"/>
    </source>
</evidence>
<keyword evidence="1" id="KW-0540">Nuclease</keyword>
<name>A0ABV5SZ52_9MICO</name>
<sequence length="329" mass="36102">MPRPSLPPHLGSVFTVADARRAGVTPSRLRARDLEAPYRGLRVVRADGFRPRTSALSAGETAASELRARAIAFARTMPANQYFTHVTAAVLWGLPVPSSLLRDTFGRLRPLDVGVFSPLRHPRHAGVRGHQVRPGSARVIEHGLSGVRLTTAASTWAMLGAVIVDEYDLVAVGDAVVREQMFRDDPPPLATPDQLRAAAAAGRRVGIRALRRALPRVRVRSASRMETRCRLILVDAGMPEPELNFAVRDETGELVACVDLAYPELMIAIEYEGEQHLTDPAQWAKDIARYEALAAMGWFVVRVTKSDVFDGASALVRRVRQARRSRADV</sequence>
<dbReference type="Proteomes" id="UP001589611">
    <property type="component" value="Unassembled WGS sequence"/>
</dbReference>
<organism evidence="1 2">
    <name type="scientific">Microbacterium terregens</name>
    <dbReference type="NCBI Taxonomy" id="69363"/>
    <lineage>
        <taxon>Bacteria</taxon>
        <taxon>Bacillati</taxon>
        <taxon>Actinomycetota</taxon>
        <taxon>Actinomycetes</taxon>
        <taxon>Micrococcales</taxon>
        <taxon>Microbacteriaceae</taxon>
        <taxon>Microbacterium</taxon>
    </lineage>
</organism>
<dbReference type="RefSeq" id="WP_344711515.1">
    <property type="nucleotide sequence ID" value="NZ_BAAAWH010000001.1"/>
</dbReference>
<keyword evidence="1" id="KW-0255">Endonuclease</keyword>
<dbReference type="EMBL" id="JBHMBE010000001">
    <property type="protein sequence ID" value="MFB9644716.1"/>
    <property type="molecule type" value="Genomic_DNA"/>
</dbReference>
<dbReference type="Gene3D" id="3.40.960.10">
    <property type="entry name" value="VSR Endonuclease"/>
    <property type="match status" value="1"/>
</dbReference>
<dbReference type="InterPro" id="IPR011335">
    <property type="entry name" value="Restrct_endonuc-II-like"/>
</dbReference>
<dbReference type="SUPFAM" id="SSF52980">
    <property type="entry name" value="Restriction endonuclease-like"/>
    <property type="match status" value="1"/>
</dbReference>
<dbReference type="GO" id="GO:0004519">
    <property type="term" value="F:endonuclease activity"/>
    <property type="evidence" value="ECO:0007669"/>
    <property type="project" value="UniProtKB-KW"/>
</dbReference>
<protein>
    <submittedName>
        <fullName evidence="1">Endonuclease domain-containing protein</fullName>
    </submittedName>
</protein>
<comment type="caution">
    <text evidence="1">The sequence shown here is derived from an EMBL/GenBank/DDBJ whole genome shotgun (WGS) entry which is preliminary data.</text>
</comment>
<accession>A0ABV5SZ52</accession>
<proteinExistence type="predicted"/>
<gene>
    <name evidence="1" type="ORF">ACFFPJ_02770</name>
</gene>